<evidence type="ECO:0000256" key="2">
    <source>
        <dbReference type="ARBA" id="ARBA00022723"/>
    </source>
</evidence>
<proteinExistence type="predicted"/>
<keyword evidence="4" id="KW-0862">Zinc</keyword>
<dbReference type="SUPFAM" id="SSF48452">
    <property type="entry name" value="TPR-like"/>
    <property type="match status" value="1"/>
</dbReference>
<comment type="caution">
    <text evidence="6">The sequence shown here is derived from an EMBL/GenBank/DDBJ whole genome shotgun (WGS) entry which is preliminary data.</text>
</comment>
<organism evidence="6 7">
    <name type="scientific">Boothiomyces macroporosus</name>
    <dbReference type="NCBI Taxonomy" id="261099"/>
    <lineage>
        <taxon>Eukaryota</taxon>
        <taxon>Fungi</taxon>
        <taxon>Fungi incertae sedis</taxon>
        <taxon>Chytridiomycota</taxon>
        <taxon>Chytridiomycota incertae sedis</taxon>
        <taxon>Chytridiomycetes</taxon>
        <taxon>Rhizophydiales</taxon>
        <taxon>Terramycetaceae</taxon>
        <taxon>Boothiomyces</taxon>
    </lineage>
</organism>
<dbReference type="InterPro" id="IPR036866">
    <property type="entry name" value="RibonucZ/Hydroxyglut_hydro"/>
</dbReference>
<comment type="cofactor">
    <cofactor evidence="1">
        <name>Zn(2+)</name>
        <dbReference type="ChEBI" id="CHEBI:29105"/>
    </cofactor>
</comment>
<dbReference type="AlphaFoldDB" id="A0AAD5Y568"/>
<evidence type="ECO:0000259" key="5">
    <source>
        <dbReference type="SMART" id="SM00849"/>
    </source>
</evidence>
<dbReference type="InterPro" id="IPR001279">
    <property type="entry name" value="Metallo-B-lactamas"/>
</dbReference>
<dbReference type="Gene3D" id="1.25.40.10">
    <property type="entry name" value="Tetratricopeptide repeat domain"/>
    <property type="match status" value="1"/>
</dbReference>
<dbReference type="InterPro" id="IPR051453">
    <property type="entry name" value="MBL_Glyoxalase_II"/>
</dbReference>
<dbReference type="GO" id="GO:0016787">
    <property type="term" value="F:hydrolase activity"/>
    <property type="evidence" value="ECO:0007669"/>
    <property type="project" value="UniProtKB-KW"/>
</dbReference>
<dbReference type="SMART" id="SM00849">
    <property type="entry name" value="Lactamase_B"/>
    <property type="match status" value="1"/>
</dbReference>
<feature type="domain" description="Metallo-beta-lactamase" evidence="5">
    <location>
        <begin position="106"/>
        <end position="308"/>
    </location>
</feature>
<evidence type="ECO:0000313" key="6">
    <source>
        <dbReference type="EMBL" id="KAJ3260105.1"/>
    </source>
</evidence>
<dbReference type="PANTHER" id="PTHR46233">
    <property type="entry name" value="HYDROXYACYLGLUTATHIONE HYDROLASE GLOC"/>
    <property type="match status" value="1"/>
</dbReference>
<dbReference type="InterPro" id="IPR011990">
    <property type="entry name" value="TPR-like_helical_dom_sf"/>
</dbReference>
<dbReference type="SUPFAM" id="SSF56281">
    <property type="entry name" value="Metallo-hydrolase/oxidoreductase"/>
    <property type="match status" value="1"/>
</dbReference>
<protein>
    <recommendedName>
        <fullName evidence="5">Metallo-beta-lactamase domain-containing protein</fullName>
    </recommendedName>
</protein>
<dbReference type="Gene3D" id="3.60.15.10">
    <property type="entry name" value="Ribonuclease Z/Hydroxyacylglutathione hydrolase-like"/>
    <property type="match status" value="1"/>
</dbReference>
<dbReference type="EMBL" id="JADGKB010000013">
    <property type="protein sequence ID" value="KAJ3260105.1"/>
    <property type="molecule type" value="Genomic_DNA"/>
</dbReference>
<keyword evidence="7" id="KW-1185">Reference proteome</keyword>
<dbReference type="Pfam" id="PF00753">
    <property type="entry name" value="Lactamase_B"/>
    <property type="match status" value="1"/>
</dbReference>
<name>A0AAD5Y568_9FUNG</name>
<dbReference type="PANTHER" id="PTHR46233:SF3">
    <property type="entry name" value="HYDROXYACYLGLUTATHIONE HYDROLASE GLOC"/>
    <property type="match status" value="1"/>
</dbReference>
<evidence type="ECO:0000256" key="3">
    <source>
        <dbReference type="ARBA" id="ARBA00022801"/>
    </source>
</evidence>
<evidence type="ECO:0000313" key="7">
    <source>
        <dbReference type="Proteomes" id="UP001210925"/>
    </source>
</evidence>
<evidence type="ECO:0000256" key="1">
    <source>
        <dbReference type="ARBA" id="ARBA00001947"/>
    </source>
</evidence>
<gene>
    <name evidence="6" type="ORF">HK103_001181</name>
</gene>
<accession>A0AAD5Y568</accession>
<dbReference type="Proteomes" id="UP001210925">
    <property type="component" value="Unassembled WGS sequence"/>
</dbReference>
<dbReference type="GO" id="GO:0046872">
    <property type="term" value="F:metal ion binding"/>
    <property type="evidence" value="ECO:0007669"/>
    <property type="project" value="UniProtKB-KW"/>
</dbReference>
<reference evidence="6" key="1">
    <citation type="submission" date="2020-05" db="EMBL/GenBank/DDBJ databases">
        <title>Phylogenomic resolution of chytrid fungi.</title>
        <authorList>
            <person name="Stajich J.E."/>
            <person name="Amses K."/>
            <person name="Simmons R."/>
            <person name="Seto K."/>
            <person name="Myers J."/>
            <person name="Bonds A."/>
            <person name="Quandt C.A."/>
            <person name="Barry K."/>
            <person name="Liu P."/>
            <person name="Grigoriev I."/>
            <person name="Longcore J.E."/>
            <person name="James T.Y."/>
        </authorList>
    </citation>
    <scope>NUCLEOTIDE SEQUENCE</scope>
    <source>
        <strain evidence="6">PLAUS21</strain>
    </source>
</reference>
<keyword evidence="2" id="KW-0479">Metal-binding</keyword>
<keyword evidence="3" id="KW-0378">Hydrolase</keyword>
<sequence length="338" mass="38135">MECCLSYFGFQIDESMNKLLPSDVEDDSLPYAYSPSFPAEKLQTIIEAREKGNQAFEQGDCKTAILEYTKGLDCFDNAKEYIIQNETPGTANEHSPIIILTLLLSNRAAALLKTNAFDKALYDARGIIKYRPDWVKGYFRKGEALFGLRIFQASLEAYKNALALYHIRVEGISKLLRKLPHIKAYAHELDIDSIIAANPEMNPSDFVPTNTGYEITLPIAKDLNSPAWIPDKHIRQIETRIKFLHTPGHTRGSQCILVNEKRLFTGDTLFIGTCGRVDFPDSCKCSMFNSLQSTLAHLDPDVVVYPGHMYGGEFTTIGRERVEGFLRAMDEEQFVNMV</sequence>
<evidence type="ECO:0000256" key="4">
    <source>
        <dbReference type="ARBA" id="ARBA00022833"/>
    </source>
</evidence>